<evidence type="ECO:0000256" key="14">
    <source>
        <dbReference type="HAMAP-Rule" id="MF_01396"/>
    </source>
</evidence>
<dbReference type="PROSITE" id="PS00605">
    <property type="entry name" value="ATPASE_C"/>
    <property type="match status" value="1"/>
</dbReference>
<dbReference type="GO" id="GO:0008289">
    <property type="term" value="F:lipid binding"/>
    <property type="evidence" value="ECO:0007669"/>
    <property type="project" value="UniProtKB-KW"/>
</dbReference>
<evidence type="ECO:0000256" key="11">
    <source>
        <dbReference type="ARBA" id="ARBA00023136"/>
    </source>
</evidence>
<keyword evidence="3 14" id="KW-0813">Transport</keyword>
<comment type="function">
    <text evidence="13 14">F(1)F(0) ATP synthase produces ATP from ADP in the presence of a proton or sodium gradient. F-type ATPases consist of two structural domains, F(1) containing the extramembraneous catalytic core and F(0) containing the membrane proton channel, linked together by a central stalk and a peripheral stalk. During catalysis, ATP synthesis in the catalytic domain of F(1) is coupled via a rotary mechanism of the central stalk subunits to proton translocation.</text>
</comment>
<feature type="domain" description="V-ATPase proteolipid subunit C-like" evidence="15">
    <location>
        <begin position="10"/>
        <end position="72"/>
    </location>
</feature>
<dbReference type="Pfam" id="PF00137">
    <property type="entry name" value="ATP-synt_C"/>
    <property type="match status" value="1"/>
</dbReference>
<dbReference type="InterPro" id="IPR035921">
    <property type="entry name" value="F/V-ATP_Csub_sf"/>
</dbReference>
<evidence type="ECO:0000256" key="8">
    <source>
        <dbReference type="ARBA" id="ARBA00022989"/>
    </source>
</evidence>
<dbReference type="SUPFAM" id="SSF81333">
    <property type="entry name" value="F1F0 ATP synthase subunit C"/>
    <property type="match status" value="1"/>
</dbReference>
<keyword evidence="7 14" id="KW-0375">Hydrogen ion transport</keyword>
<feature type="site" description="Reversibly protonated during proton transport" evidence="14">
    <location>
        <position position="60"/>
    </location>
</feature>
<dbReference type="InterPro" id="IPR020537">
    <property type="entry name" value="ATP_synth_F0_csu_DDCD_BS"/>
</dbReference>
<keyword evidence="9 14" id="KW-0406">Ion transport</keyword>
<comment type="caution">
    <text evidence="16">The sequence shown here is derived from an EMBL/GenBank/DDBJ whole genome shotgun (WGS) entry which is preliminary data.</text>
</comment>
<keyword evidence="17" id="KW-1185">Reference proteome</keyword>
<evidence type="ECO:0000256" key="13">
    <source>
        <dbReference type="ARBA" id="ARBA00025198"/>
    </source>
</evidence>
<reference evidence="16 17" key="1">
    <citation type="journal article" date="2011" name="Front. Microbiol.">
        <title>Genomic signatures of strain selection and enhancement in Bacillus atrophaeus var. globigii, a historical biowarfare simulant.</title>
        <authorList>
            <person name="Gibbons H.S."/>
            <person name="Broomall S.M."/>
            <person name="McNew L.A."/>
            <person name="Daligault H."/>
            <person name="Chapman C."/>
            <person name="Bruce D."/>
            <person name="Karavis M."/>
            <person name="Krepps M."/>
            <person name="McGregor P.A."/>
            <person name="Hong C."/>
            <person name="Park K.H."/>
            <person name="Akmal A."/>
            <person name="Feldman A."/>
            <person name="Lin J.S."/>
            <person name="Chang W.E."/>
            <person name="Higgs B.W."/>
            <person name="Demirev P."/>
            <person name="Lindquist J."/>
            <person name="Liem A."/>
            <person name="Fochler E."/>
            <person name="Read T.D."/>
            <person name="Tapia R."/>
            <person name="Johnson S."/>
            <person name="Bishop-Lilly K.A."/>
            <person name="Detter C."/>
            <person name="Han C."/>
            <person name="Sozhamannan S."/>
            <person name="Rosenzweig C.N."/>
            <person name="Skowronski E.W."/>
        </authorList>
    </citation>
    <scope>NUCLEOTIDE SEQUENCE [LARGE SCALE GENOMIC DNA]</scope>
    <source>
        <strain evidence="16 17">AIT1</strain>
    </source>
</reference>
<evidence type="ECO:0000259" key="15">
    <source>
        <dbReference type="Pfam" id="PF00137"/>
    </source>
</evidence>
<comment type="function">
    <text evidence="14">Key component of the F(0) channel; it plays a direct role in translocation across the membrane. A homomeric c-ring of between 10-14 subunits forms the central stalk rotor element with the F(1) delta and epsilon subunits.</text>
</comment>
<feature type="transmembrane region" description="Helical" evidence="14">
    <location>
        <begin position="6"/>
        <end position="31"/>
    </location>
</feature>
<evidence type="ECO:0000256" key="2">
    <source>
        <dbReference type="ARBA" id="ARBA00006704"/>
    </source>
</evidence>
<comment type="similarity">
    <text evidence="2 14">Belongs to the ATPase C chain family.</text>
</comment>
<dbReference type="GO" id="GO:0005886">
    <property type="term" value="C:plasma membrane"/>
    <property type="evidence" value="ECO:0007669"/>
    <property type="project" value="UniProtKB-SubCell"/>
</dbReference>
<dbReference type="InterPro" id="IPR000454">
    <property type="entry name" value="ATP_synth_F0_csu"/>
</dbReference>
<evidence type="ECO:0000256" key="10">
    <source>
        <dbReference type="ARBA" id="ARBA00023121"/>
    </source>
</evidence>
<dbReference type="AlphaFoldDB" id="A0A432X8S6"/>
<keyword evidence="5 14" id="KW-0138">CF(0)</keyword>
<comment type="subcellular location">
    <subcellularLocation>
        <location evidence="1 14">Cell membrane</location>
        <topology evidence="1 14">Multi-pass membrane protein</topology>
    </subcellularLocation>
</comment>
<evidence type="ECO:0000313" key="17">
    <source>
        <dbReference type="Proteomes" id="UP000286976"/>
    </source>
</evidence>
<proteinExistence type="inferred from homology"/>
<accession>A0A432X8S6</accession>
<dbReference type="InterPro" id="IPR038662">
    <property type="entry name" value="ATP_synth_F0_csu_sf"/>
</dbReference>
<evidence type="ECO:0000256" key="1">
    <source>
        <dbReference type="ARBA" id="ARBA00004651"/>
    </source>
</evidence>
<dbReference type="InterPro" id="IPR002379">
    <property type="entry name" value="ATPase_proteolipid_c-like_dom"/>
</dbReference>
<evidence type="ECO:0000313" key="16">
    <source>
        <dbReference type="EMBL" id="RUO43724.1"/>
    </source>
</evidence>
<dbReference type="Gene3D" id="1.20.20.10">
    <property type="entry name" value="F1F0 ATP synthase subunit C"/>
    <property type="match status" value="1"/>
</dbReference>
<keyword evidence="6 14" id="KW-0812">Transmembrane</keyword>
<dbReference type="GO" id="GO:0033177">
    <property type="term" value="C:proton-transporting two-sector ATPase complex, proton-transporting domain"/>
    <property type="evidence" value="ECO:0007669"/>
    <property type="project" value="InterPro"/>
</dbReference>
<evidence type="ECO:0000256" key="9">
    <source>
        <dbReference type="ARBA" id="ARBA00023065"/>
    </source>
</evidence>
<keyword evidence="8 14" id="KW-1133">Transmembrane helix</keyword>
<keyword evidence="10 14" id="KW-0446">Lipid-binding</keyword>
<dbReference type="InterPro" id="IPR005953">
    <property type="entry name" value="ATP_synth_csu_bac/chlpt"/>
</dbReference>
<evidence type="ECO:0000256" key="12">
    <source>
        <dbReference type="ARBA" id="ARBA00023310"/>
    </source>
</evidence>
<name>A0A432X8S6_9GAMM</name>
<dbReference type="NCBIfam" id="TIGR01260">
    <property type="entry name" value="ATP_synt_c"/>
    <property type="match status" value="1"/>
</dbReference>
<dbReference type="CDD" id="cd18185">
    <property type="entry name" value="ATP-synt_Fo_c_ATPE"/>
    <property type="match status" value="1"/>
</dbReference>
<feature type="transmembrane region" description="Helical" evidence="14">
    <location>
        <begin position="52"/>
        <end position="75"/>
    </location>
</feature>
<dbReference type="HAMAP" id="MF_01396">
    <property type="entry name" value="ATP_synth_c_bact"/>
    <property type="match status" value="1"/>
</dbReference>
<dbReference type="OrthoDB" id="9811659at2"/>
<dbReference type="RefSeq" id="WP_126756117.1">
    <property type="nucleotide sequence ID" value="NZ_PIPQ01000001.1"/>
</dbReference>
<evidence type="ECO:0000256" key="5">
    <source>
        <dbReference type="ARBA" id="ARBA00022547"/>
    </source>
</evidence>
<keyword evidence="12 14" id="KW-0066">ATP synthesis</keyword>
<evidence type="ECO:0000256" key="3">
    <source>
        <dbReference type="ARBA" id="ARBA00022448"/>
    </source>
</evidence>
<dbReference type="GO" id="GO:0046933">
    <property type="term" value="F:proton-transporting ATP synthase activity, rotational mechanism"/>
    <property type="evidence" value="ECO:0007669"/>
    <property type="project" value="UniProtKB-UniRule"/>
</dbReference>
<dbReference type="EMBL" id="PIPQ01000001">
    <property type="protein sequence ID" value="RUO43724.1"/>
    <property type="molecule type" value="Genomic_DNA"/>
</dbReference>
<organism evidence="16 17">
    <name type="scientific">Aliidiomarina taiwanensis</name>
    <dbReference type="NCBI Taxonomy" id="946228"/>
    <lineage>
        <taxon>Bacteria</taxon>
        <taxon>Pseudomonadati</taxon>
        <taxon>Pseudomonadota</taxon>
        <taxon>Gammaproteobacteria</taxon>
        <taxon>Alteromonadales</taxon>
        <taxon>Idiomarinaceae</taxon>
        <taxon>Aliidiomarina</taxon>
    </lineage>
</organism>
<dbReference type="FunFam" id="1.20.20.10:FF:000002">
    <property type="entry name" value="ATP synthase subunit c"/>
    <property type="match status" value="1"/>
</dbReference>
<dbReference type="Proteomes" id="UP000286976">
    <property type="component" value="Unassembled WGS sequence"/>
</dbReference>
<evidence type="ECO:0000256" key="4">
    <source>
        <dbReference type="ARBA" id="ARBA00022475"/>
    </source>
</evidence>
<dbReference type="GO" id="GO:0045259">
    <property type="term" value="C:proton-transporting ATP synthase complex"/>
    <property type="evidence" value="ECO:0007669"/>
    <property type="project" value="UniProtKB-KW"/>
</dbReference>
<protein>
    <recommendedName>
        <fullName evidence="14">ATP synthase subunit c</fullName>
    </recommendedName>
    <alternativeName>
        <fullName evidence="14">ATP synthase F(0) sector subunit c</fullName>
    </alternativeName>
    <alternativeName>
        <fullName evidence="14">F-type ATPase subunit c</fullName>
        <shortName evidence="14">F-ATPase subunit c</shortName>
    </alternativeName>
    <alternativeName>
        <fullName evidence="14">Lipid-binding protein</fullName>
    </alternativeName>
</protein>
<evidence type="ECO:0000256" key="6">
    <source>
        <dbReference type="ARBA" id="ARBA00022692"/>
    </source>
</evidence>
<dbReference type="NCBIfam" id="NF005363">
    <property type="entry name" value="PRK06876.1"/>
    <property type="match status" value="1"/>
</dbReference>
<evidence type="ECO:0000256" key="7">
    <source>
        <dbReference type="ARBA" id="ARBA00022781"/>
    </source>
</evidence>
<sequence length="89" mass="9203">METVVSFTIIGVAIIIGLAALGTALGFGLMGGRFLEATARQPEMASQIQIKMFILAGLIDAIAMIGVGVSLFFVFANPFVATLQQALAG</sequence>
<keyword evidence="4 14" id="KW-1003">Cell membrane</keyword>
<gene>
    <name evidence="14" type="primary">atpE</name>
    <name evidence="16" type="ORF">CWE15_00535</name>
</gene>
<keyword evidence="11 14" id="KW-0472">Membrane</keyword>